<dbReference type="RefSeq" id="WP_204632529.1">
    <property type="nucleotide sequence ID" value="NZ_BSOC01000002.1"/>
</dbReference>
<dbReference type="InterPro" id="IPR043733">
    <property type="entry name" value="DUF5677"/>
</dbReference>
<keyword evidence="2" id="KW-1185">Reference proteome</keyword>
<name>A0ABS2KIJ3_9GAMM</name>
<dbReference type="Pfam" id="PF18928">
    <property type="entry name" value="DUF5677"/>
    <property type="match status" value="1"/>
</dbReference>
<gene>
    <name evidence="1" type="ORF">ISS99_15805</name>
</gene>
<proteinExistence type="predicted"/>
<evidence type="ECO:0000313" key="1">
    <source>
        <dbReference type="EMBL" id="MBM7130989.1"/>
    </source>
</evidence>
<organism evidence="1 2">
    <name type="scientific">Dyella mobilis</name>
    <dbReference type="NCBI Taxonomy" id="1849582"/>
    <lineage>
        <taxon>Bacteria</taxon>
        <taxon>Pseudomonadati</taxon>
        <taxon>Pseudomonadota</taxon>
        <taxon>Gammaproteobacteria</taxon>
        <taxon>Lysobacterales</taxon>
        <taxon>Rhodanobacteraceae</taxon>
        <taxon>Dyella</taxon>
    </lineage>
</organism>
<sequence length="240" mass="27370">MMDIKKMLDRAEQFKESVDELFGHIEVKDSGEHRVAMMLMLTIAEQYAVALQLFQWGSSSHAPIVLRSMLEALVSLNLLVRDPKHADQMRFKDASENVRLCDDYINDLDMQQDKEMVGLLTKLKAEAEKDFKELQAKGFKKKHIADEFELAGIKDNYLAYRVYCGATHNQLTALMARHAGDPLRYHEEPPESSREAILSCMVTMLARAVHTLPAYTTAKEVEVAELVDGVDEDWKVLQVR</sequence>
<dbReference type="Proteomes" id="UP001430193">
    <property type="component" value="Unassembled WGS sequence"/>
</dbReference>
<dbReference type="EMBL" id="JADIKF010000039">
    <property type="protein sequence ID" value="MBM7130989.1"/>
    <property type="molecule type" value="Genomic_DNA"/>
</dbReference>
<accession>A0ABS2KIJ3</accession>
<evidence type="ECO:0000313" key="2">
    <source>
        <dbReference type="Proteomes" id="UP001430193"/>
    </source>
</evidence>
<protein>
    <recommendedName>
        <fullName evidence="3">HEPN AbiU2-like domain-containing protein</fullName>
    </recommendedName>
</protein>
<evidence type="ECO:0008006" key="3">
    <source>
        <dbReference type="Google" id="ProtNLM"/>
    </source>
</evidence>
<reference evidence="1" key="1">
    <citation type="submission" date="2020-10" db="EMBL/GenBank/DDBJ databases">
        <title>Phylogeny of dyella-like bacteria.</title>
        <authorList>
            <person name="Fu J."/>
        </authorList>
    </citation>
    <scope>NUCLEOTIDE SEQUENCE</scope>
    <source>
        <strain evidence="1">DHON07</strain>
    </source>
</reference>
<comment type="caution">
    <text evidence="1">The sequence shown here is derived from an EMBL/GenBank/DDBJ whole genome shotgun (WGS) entry which is preliminary data.</text>
</comment>